<comment type="cofactor">
    <cofactor evidence="1 12">
        <name>Zn(2+)</name>
        <dbReference type="ChEBI" id="CHEBI:29105"/>
    </cofactor>
</comment>
<evidence type="ECO:0000256" key="12">
    <source>
        <dbReference type="HAMAP-Rule" id="MF_00388"/>
    </source>
</evidence>
<evidence type="ECO:0000256" key="10">
    <source>
        <dbReference type="ARBA" id="ARBA00023098"/>
    </source>
</evidence>
<dbReference type="OrthoDB" id="9802746at2"/>
<evidence type="ECO:0000256" key="8">
    <source>
        <dbReference type="ARBA" id="ARBA00022801"/>
    </source>
</evidence>
<evidence type="ECO:0000256" key="9">
    <source>
        <dbReference type="ARBA" id="ARBA00022833"/>
    </source>
</evidence>
<dbReference type="GO" id="GO:0103117">
    <property type="term" value="F:UDP-3-O-acyl-N-acetylglucosamine deacetylase activity"/>
    <property type="evidence" value="ECO:0007669"/>
    <property type="project" value="UniProtKB-UniRule"/>
</dbReference>
<reference evidence="13 14" key="1">
    <citation type="submission" date="2017-02" db="EMBL/GenBank/DDBJ databases">
        <title>Draft genome sequence of Moraxella lincolnii CCUG 9405T type strain.</title>
        <authorList>
            <person name="Salva-Serra F."/>
            <person name="Engstrom-Jakobsson H."/>
            <person name="Thorell K."/>
            <person name="Jaen-Luchoro D."/>
            <person name="Gonzales-Siles L."/>
            <person name="Karlsson R."/>
            <person name="Yazdan S."/>
            <person name="Boulund F."/>
            <person name="Johnning A."/>
            <person name="Engstrand L."/>
            <person name="Kristiansson E."/>
            <person name="Moore E."/>
        </authorList>
    </citation>
    <scope>NUCLEOTIDE SEQUENCE [LARGE SCALE GENOMIC DNA]</scope>
    <source>
        <strain evidence="13 14">CCUG 9405</strain>
    </source>
</reference>
<dbReference type="Gene3D" id="3.30.230.20">
    <property type="entry name" value="lpxc deacetylase, domain 1"/>
    <property type="match status" value="1"/>
</dbReference>
<comment type="caution">
    <text evidence="13">The sequence shown here is derived from an EMBL/GenBank/DDBJ whole genome shotgun (WGS) entry which is preliminary data.</text>
</comment>
<evidence type="ECO:0000256" key="2">
    <source>
        <dbReference type="ARBA" id="ARBA00002923"/>
    </source>
</evidence>
<dbReference type="NCBIfam" id="TIGR00325">
    <property type="entry name" value="lpxC"/>
    <property type="match status" value="1"/>
</dbReference>
<dbReference type="EMBL" id="MUYT01000007">
    <property type="protein sequence ID" value="OOS20666.1"/>
    <property type="molecule type" value="Genomic_DNA"/>
</dbReference>
<dbReference type="EC" id="3.5.1.108" evidence="4 12"/>
<dbReference type="Proteomes" id="UP000191094">
    <property type="component" value="Unassembled WGS sequence"/>
</dbReference>
<comment type="pathway">
    <text evidence="3 12">Glycolipid biosynthesis; lipid IV(A) biosynthesis; lipid IV(A) from (3R)-3-hydroxytetradecanoyl-[acyl-carrier-protein] and UDP-N-acetyl-alpha-D-glucosamine: step 2/6.</text>
</comment>
<keyword evidence="10 12" id="KW-0443">Lipid metabolism</keyword>
<keyword evidence="14" id="KW-1185">Reference proteome</keyword>
<dbReference type="PANTHER" id="PTHR33694">
    <property type="entry name" value="UDP-3-O-ACYL-N-ACETYLGLUCOSAMINE DEACETYLASE 1, MITOCHONDRIAL-RELATED"/>
    <property type="match status" value="1"/>
</dbReference>
<keyword evidence="6 12" id="KW-0441">Lipid A biosynthesis</keyword>
<feature type="active site" description="Proton donor" evidence="12">
    <location>
        <position position="281"/>
    </location>
</feature>
<evidence type="ECO:0000313" key="14">
    <source>
        <dbReference type="Proteomes" id="UP000191094"/>
    </source>
</evidence>
<feature type="binding site" evidence="12">
    <location>
        <position position="254"/>
    </location>
    <ligand>
        <name>Zn(2+)</name>
        <dbReference type="ChEBI" id="CHEBI:29105"/>
    </ligand>
</feature>
<dbReference type="PANTHER" id="PTHR33694:SF1">
    <property type="entry name" value="UDP-3-O-ACYL-N-ACETYLGLUCOSAMINE DEACETYLASE 1, MITOCHONDRIAL-RELATED"/>
    <property type="match status" value="1"/>
</dbReference>
<feature type="binding site" evidence="12">
    <location>
        <position position="95"/>
    </location>
    <ligand>
        <name>Zn(2+)</name>
        <dbReference type="ChEBI" id="CHEBI:29105"/>
    </ligand>
</feature>
<keyword evidence="5 12" id="KW-0444">Lipid biosynthesis</keyword>
<evidence type="ECO:0000256" key="6">
    <source>
        <dbReference type="ARBA" id="ARBA00022556"/>
    </source>
</evidence>
<dbReference type="STRING" id="90241.B0682_05870"/>
<dbReference type="RefSeq" id="WP_078307370.1">
    <property type="nucleotide sequence ID" value="NZ_CP147511.1"/>
</dbReference>
<evidence type="ECO:0000256" key="3">
    <source>
        <dbReference type="ARBA" id="ARBA00005002"/>
    </source>
</evidence>
<dbReference type="InterPro" id="IPR004463">
    <property type="entry name" value="UDP-acyl_GlcNac_deAcase"/>
</dbReference>
<dbReference type="UniPathway" id="UPA00359">
    <property type="reaction ID" value="UER00478"/>
</dbReference>
<keyword evidence="7 12" id="KW-0479">Metal-binding</keyword>
<keyword evidence="8 12" id="KW-0378">Hydrolase</keyword>
<dbReference type="Pfam" id="PF03331">
    <property type="entry name" value="LpxC"/>
    <property type="match status" value="1"/>
</dbReference>
<gene>
    <name evidence="12" type="primary">lpxC</name>
    <name evidence="13" type="ORF">B0682_05870</name>
</gene>
<comment type="function">
    <text evidence="2 12">Catalyzes the hydrolysis of UDP-3-O-myristoyl-N-acetylglucosamine to form UDP-3-O-myristoylglucosamine and acetate, the committed step in lipid A biosynthesis.</text>
</comment>
<dbReference type="SUPFAM" id="SSF54211">
    <property type="entry name" value="Ribosomal protein S5 domain 2-like"/>
    <property type="match status" value="2"/>
</dbReference>
<evidence type="ECO:0000313" key="13">
    <source>
        <dbReference type="EMBL" id="OOS20666.1"/>
    </source>
</evidence>
<evidence type="ECO:0000256" key="1">
    <source>
        <dbReference type="ARBA" id="ARBA00001947"/>
    </source>
</evidence>
<keyword evidence="9 12" id="KW-0862">Zinc</keyword>
<dbReference type="AlphaFoldDB" id="A0A1T0CE95"/>
<evidence type="ECO:0000256" key="11">
    <source>
        <dbReference type="ARBA" id="ARBA00024535"/>
    </source>
</evidence>
<evidence type="ECO:0000256" key="4">
    <source>
        <dbReference type="ARBA" id="ARBA00012745"/>
    </source>
</evidence>
<dbReference type="InterPro" id="IPR020568">
    <property type="entry name" value="Ribosomal_Su5_D2-typ_SF"/>
</dbReference>
<feature type="binding site" evidence="12">
    <location>
        <position position="258"/>
    </location>
    <ligand>
        <name>Zn(2+)</name>
        <dbReference type="ChEBI" id="CHEBI:29105"/>
    </ligand>
</feature>
<protein>
    <recommendedName>
        <fullName evidence="4 12">UDP-3-O-acyl-N-acetylglucosamine deacetylase</fullName>
        <shortName evidence="12">UDP-3-O-acyl-GlcNAc deacetylase</shortName>
        <ecNumber evidence="4 12">3.5.1.108</ecNumber>
    </recommendedName>
    <alternativeName>
        <fullName evidence="12">UDP-3-O-[R-3-hydroxymyristoyl]-N-acetylglucosamine deacetylase</fullName>
    </alternativeName>
</protein>
<dbReference type="InterPro" id="IPR015870">
    <property type="entry name" value="UDP-acyl_N-AcGlcN_deAcase_N"/>
</dbReference>
<dbReference type="GO" id="GO:0009245">
    <property type="term" value="P:lipid A biosynthetic process"/>
    <property type="evidence" value="ECO:0007669"/>
    <property type="project" value="UniProtKB-UniRule"/>
</dbReference>
<dbReference type="GO" id="GO:0016020">
    <property type="term" value="C:membrane"/>
    <property type="evidence" value="ECO:0007669"/>
    <property type="project" value="GOC"/>
</dbReference>
<dbReference type="InterPro" id="IPR011334">
    <property type="entry name" value="UDP-acyl_GlcNac_deAcase_C"/>
</dbReference>
<sequence>MTHQRKNHPLSKLPSAYPTHQHTIAKTVSVTNIGLHSGQPVTLTLQPAKPNHGIVFVRTDLSDRPHLPAHASLITSTHLSSNLQKDGVQIATVEHLLSALAGMCVDNVLIEVSSAEVPIMDGSAADYVRLIEQAGKMKQNTPRRYLRLTNTIEVHDDDKWASLSPYDGYRLDFEIDFAHPVVNQSIQTASIEITQGNYRSQISLARTFGFAKDIAYLQQNNLALGGNLDNAIVVDDDKILNPTGLRLADEFVKHKILDAIGDLSLMGYPLLAHYQAYKSGHGLNNRLAKAVLNEPNCFEIVTIYDIHKN</sequence>
<dbReference type="HAMAP" id="MF_00388">
    <property type="entry name" value="LpxC"/>
    <property type="match status" value="1"/>
</dbReference>
<organism evidence="13 14">
    <name type="scientific">Lwoffella lincolnii</name>
    <dbReference type="NCBI Taxonomy" id="90241"/>
    <lineage>
        <taxon>Bacteria</taxon>
        <taxon>Pseudomonadati</taxon>
        <taxon>Pseudomonadota</taxon>
        <taxon>Gammaproteobacteria</taxon>
        <taxon>Moraxellales</taxon>
        <taxon>Moraxellaceae</taxon>
        <taxon>Lwoffella</taxon>
    </lineage>
</organism>
<name>A0A1T0CE95_9GAMM</name>
<comment type="catalytic activity">
    <reaction evidence="11 12">
        <text>a UDP-3-O-[(3R)-3-hydroxyacyl]-N-acetyl-alpha-D-glucosamine + H2O = a UDP-3-O-[(3R)-3-hydroxyacyl]-alpha-D-glucosamine + acetate</text>
        <dbReference type="Rhea" id="RHEA:67816"/>
        <dbReference type="ChEBI" id="CHEBI:15377"/>
        <dbReference type="ChEBI" id="CHEBI:30089"/>
        <dbReference type="ChEBI" id="CHEBI:137740"/>
        <dbReference type="ChEBI" id="CHEBI:173225"/>
        <dbReference type="EC" id="3.5.1.108"/>
    </reaction>
</comment>
<accession>A0A1T0CE95</accession>
<evidence type="ECO:0000256" key="5">
    <source>
        <dbReference type="ARBA" id="ARBA00022516"/>
    </source>
</evidence>
<dbReference type="Gene3D" id="3.30.1700.10">
    <property type="entry name" value="lpxc deacetylase, domain 2"/>
    <property type="match status" value="1"/>
</dbReference>
<proteinExistence type="inferred from homology"/>
<comment type="similarity">
    <text evidence="12">Belongs to the LpxC family.</text>
</comment>
<evidence type="ECO:0000256" key="7">
    <source>
        <dbReference type="ARBA" id="ARBA00022723"/>
    </source>
</evidence>
<dbReference type="GO" id="GO:0046872">
    <property type="term" value="F:metal ion binding"/>
    <property type="evidence" value="ECO:0007669"/>
    <property type="project" value="UniProtKB-KW"/>
</dbReference>